<feature type="transmembrane region" description="Helical" evidence="1">
    <location>
        <begin position="20"/>
        <end position="38"/>
    </location>
</feature>
<keyword evidence="3" id="KW-1185">Reference proteome</keyword>
<feature type="transmembrane region" description="Helical" evidence="1">
    <location>
        <begin position="246"/>
        <end position="273"/>
    </location>
</feature>
<feature type="transmembrane region" description="Helical" evidence="1">
    <location>
        <begin position="68"/>
        <end position="85"/>
    </location>
</feature>
<evidence type="ECO:0000313" key="3">
    <source>
        <dbReference type="Proteomes" id="UP000297453"/>
    </source>
</evidence>
<keyword evidence="1" id="KW-0472">Membrane</keyword>
<proteinExistence type="predicted"/>
<keyword evidence="1" id="KW-1133">Transmembrane helix</keyword>
<organism evidence="2 3">
    <name type="scientific">Leptospira semungkisensis</name>
    <dbReference type="NCBI Taxonomy" id="2484985"/>
    <lineage>
        <taxon>Bacteria</taxon>
        <taxon>Pseudomonadati</taxon>
        <taxon>Spirochaetota</taxon>
        <taxon>Spirochaetia</taxon>
        <taxon>Leptospirales</taxon>
        <taxon>Leptospiraceae</taxon>
        <taxon>Leptospira</taxon>
    </lineage>
</organism>
<dbReference type="AlphaFoldDB" id="A0A4V3JCT6"/>
<feature type="transmembrane region" description="Helical" evidence="1">
    <location>
        <begin position="105"/>
        <end position="125"/>
    </location>
</feature>
<keyword evidence="1" id="KW-0812">Transmembrane</keyword>
<dbReference type="EMBL" id="RQEP01000005">
    <property type="protein sequence ID" value="TGK07389.1"/>
    <property type="molecule type" value="Genomic_DNA"/>
</dbReference>
<evidence type="ECO:0000313" key="2">
    <source>
        <dbReference type="EMBL" id="TGK07389.1"/>
    </source>
</evidence>
<evidence type="ECO:0000256" key="1">
    <source>
        <dbReference type="SAM" id="Phobius"/>
    </source>
</evidence>
<dbReference type="Proteomes" id="UP000297453">
    <property type="component" value="Unassembled WGS sequence"/>
</dbReference>
<dbReference type="InterPro" id="IPR010295">
    <property type="entry name" value="DUF898"/>
</dbReference>
<accession>A0A4V3JCT6</accession>
<reference evidence="2" key="1">
    <citation type="journal article" date="2019" name="PLoS Negl. Trop. Dis.">
        <title>Revisiting the worldwide diversity of Leptospira species in the environment.</title>
        <authorList>
            <person name="Vincent A.T."/>
            <person name="Schiettekatte O."/>
            <person name="Bourhy P."/>
            <person name="Veyrier F.J."/>
            <person name="Picardeau M."/>
        </authorList>
    </citation>
    <scope>NUCLEOTIDE SEQUENCE [LARGE SCALE GENOMIC DNA]</scope>
    <source>
        <strain evidence="2">SSS9</strain>
    </source>
</reference>
<protein>
    <submittedName>
        <fullName evidence="2">DUF898 family protein</fullName>
    </submittedName>
</protein>
<dbReference type="RefSeq" id="WP_135585188.1">
    <property type="nucleotide sequence ID" value="NZ_RQEP01000005.1"/>
</dbReference>
<dbReference type="OrthoDB" id="9765721at2"/>
<gene>
    <name evidence="2" type="ORF">EHO59_04605</name>
</gene>
<feature type="transmembrane region" description="Helical" evidence="1">
    <location>
        <begin position="197"/>
        <end position="217"/>
    </location>
</feature>
<comment type="caution">
    <text evidence="2">The sequence shown here is derived from an EMBL/GenBank/DDBJ whole genome shotgun (WGS) entry which is preliminary data.</text>
</comment>
<sequence>MEKSTTRVGFDGTGWDLFKLYLFNALATISTLGIYSFWARTKVDRYMRQHTTFLGQRFDFHATGKERFLGFIKAAPIVLALFFAIKLPLQWWVFSEELSTFSTLIPIFVLLYVLGPFIFVGRIRFHLSRTSYNNIRFHFSGRVLELVKIFLIGIPLLIITLGFYSPWFNVRLRRFQYENTYYGNAGFKFDGTGSELFWIHLKGFLLIIPTFGFYTSWWQANVYNYYWNHLSVNGIRFKGNLQGGDLLVYLMLGYASIIASLGFAFPWIAVIFYKLFYEAISMEVEPDLTQILPEYDAGASALAEGFESALEALADVFD</sequence>
<name>A0A4V3JCT6_9LEPT</name>
<feature type="transmembrane region" description="Helical" evidence="1">
    <location>
        <begin position="146"/>
        <end position="167"/>
    </location>
</feature>
<dbReference type="Pfam" id="PF05987">
    <property type="entry name" value="DUF898"/>
    <property type="match status" value="1"/>
</dbReference>